<proteinExistence type="predicted"/>
<dbReference type="EMBL" id="QGKX02000996">
    <property type="protein sequence ID" value="KAF3554428.1"/>
    <property type="molecule type" value="Genomic_DNA"/>
</dbReference>
<evidence type="ECO:0000259" key="1">
    <source>
        <dbReference type="Pfam" id="PF04780"/>
    </source>
</evidence>
<evidence type="ECO:0000313" key="2">
    <source>
        <dbReference type="EMBL" id="KAF3554428.1"/>
    </source>
</evidence>
<dbReference type="Proteomes" id="UP000712600">
    <property type="component" value="Unassembled WGS sequence"/>
</dbReference>
<dbReference type="Pfam" id="PF04780">
    <property type="entry name" value="DUF629"/>
    <property type="match status" value="1"/>
</dbReference>
<dbReference type="InterPro" id="IPR006865">
    <property type="entry name" value="DUF629"/>
</dbReference>
<reference evidence="2" key="1">
    <citation type="submission" date="2019-12" db="EMBL/GenBank/DDBJ databases">
        <title>Genome sequencing and annotation of Brassica cretica.</title>
        <authorList>
            <person name="Studholme D.J."/>
            <person name="Sarris P."/>
        </authorList>
    </citation>
    <scope>NUCLEOTIDE SEQUENCE</scope>
    <source>
        <strain evidence="2">PFS-109/04</strain>
        <tissue evidence="2">Leaf</tissue>
    </source>
</reference>
<name>A0A8S9QT41_BRACR</name>
<protein>
    <recommendedName>
        <fullName evidence="1">DUF629 domain-containing protein</fullName>
    </recommendedName>
</protein>
<accession>A0A8S9QT41</accession>
<sequence>METTFYSPERRENPEEDCDSWKIVDAYTQAEVFLHEGDYVKVLEITEATISVHGANPSCYRHHLLQGDSMMDSKLCTCLKPNCTWHILETHVQKFQPRSSSRPRRLDECFASMIRCGNWEPVDTAEAINLIKDKIERKERLGLVDGLCRGECETA</sequence>
<gene>
    <name evidence="2" type="ORF">F2Q69_00011332</name>
</gene>
<organism evidence="2 3">
    <name type="scientific">Brassica cretica</name>
    <name type="common">Mustard</name>
    <dbReference type="NCBI Taxonomy" id="69181"/>
    <lineage>
        <taxon>Eukaryota</taxon>
        <taxon>Viridiplantae</taxon>
        <taxon>Streptophyta</taxon>
        <taxon>Embryophyta</taxon>
        <taxon>Tracheophyta</taxon>
        <taxon>Spermatophyta</taxon>
        <taxon>Magnoliopsida</taxon>
        <taxon>eudicotyledons</taxon>
        <taxon>Gunneridae</taxon>
        <taxon>Pentapetalae</taxon>
        <taxon>rosids</taxon>
        <taxon>malvids</taxon>
        <taxon>Brassicales</taxon>
        <taxon>Brassicaceae</taxon>
        <taxon>Brassiceae</taxon>
        <taxon>Brassica</taxon>
    </lineage>
</organism>
<evidence type="ECO:0000313" key="3">
    <source>
        <dbReference type="Proteomes" id="UP000712600"/>
    </source>
</evidence>
<dbReference type="AlphaFoldDB" id="A0A8S9QT41"/>
<feature type="domain" description="DUF629" evidence="1">
    <location>
        <begin position="82"/>
        <end position="139"/>
    </location>
</feature>
<comment type="caution">
    <text evidence="2">The sequence shown here is derived from an EMBL/GenBank/DDBJ whole genome shotgun (WGS) entry which is preliminary data.</text>
</comment>